<proteinExistence type="predicted"/>
<feature type="domain" description="VRR-NUC" evidence="4">
    <location>
        <begin position="3"/>
        <end position="104"/>
    </location>
</feature>
<dbReference type="Pfam" id="PF08774">
    <property type="entry name" value="VRR_NUC"/>
    <property type="match status" value="1"/>
</dbReference>
<evidence type="ECO:0000256" key="3">
    <source>
        <dbReference type="ARBA" id="ARBA00022801"/>
    </source>
</evidence>
<gene>
    <name evidence="5" type="ORF">MUN53_11780</name>
</gene>
<evidence type="ECO:0000313" key="6">
    <source>
        <dbReference type="Proteomes" id="UP001165444"/>
    </source>
</evidence>
<dbReference type="InterPro" id="IPR014883">
    <property type="entry name" value="VRR_NUC"/>
</dbReference>
<keyword evidence="3" id="KW-0378">Hydrolase</keyword>
<organism evidence="5 6">
    <name type="scientific">Parabacteroides faecalis</name>
    <dbReference type="NCBI Taxonomy" id="2924040"/>
    <lineage>
        <taxon>Bacteria</taxon>
        <taxon>Pseudomonadati</taxon>
        <taxon>Bacteroidota</taxon>
        <taxon>Bacteroidia</taxon>
        <taxon>Bacteroidales</taxon>
        <taxon>Tannerellaceae</taxon>
        <taxon>Parabacteroides</taxon>
    </lineage>
</organism>
<evidence type="ECO:0000259" key="4">
    <source>
        <dbReference type="SMART" id="SM00990"/>
    </source>
</evidence>
<evidence type="ECO:0000256" key="1">
    <source>
        <dbReference type="ARBA" id="ARBA00001946"/>
    </source>
</evidence>
<dbReference type="RefSeq" id="WP_243325578.1">
    <property type="nucleotide sequence ID" value="NZ_JAKZMM010000030.1"/>
</dbReference>
<dbReference type="EMBL" id="JAKZMM010000030">
    <property type="protein sequence ID" value="MCJ2381281.1"/>
    <property type="molecule type" value="Genomic_DNA"/>
</dbReference>
<dbReference type="InterPro" id="IPR011856">
    <property type="entry name" value="tRNA_endonuc-like_dom_sf"/>
</dbReference>
<evidence type="ECO:0000256" key="2">
    <source>
        <dbReference type="ARBA" id="ARBA00022722"/>
    </source>
</evidence>
<keyword evidence="6" id="KW-1185">Reference proteome</keyword>
<comment type="caution">
    <text evidence="5">The sequence shown here is derived from an EMBL/GenBank/DDBJ whole genome shotgun (WGS) entry which is preliminary data.</text>
</comment>
<keyword evidence="2" id="KW-0540">Nuclease</keyword>
<comment type="cofactor">
    <cofactor evidence="1">
        <name>Mg(2+)</name>
        <dbReference type="ChEBI" id="CHEBI:18420"/>
    </cofactor>
</comment>
<protein>
    <submittedName>
        <fullName evidence="5">VRR-NUC domain-containing protein</fullName>
    </submittedName>
</protein>
<dbReference type="Gene3D" id="3.40.1350.10">
    <property type="match status" value="1"/>
</dbReference>
<reference evidence="5 6" key="1">
    <citation type="submission" date="2022-03" db="EMBL/GenBank/DDBJ databases">
        <title>Parabacteroides sp. nov. isolated from swine feces.</title>
        <authorList>
            <person name="Bak J.E."/>
        </authorList>
    </citation>
    <scope>NUCLEOTIDE SEQUENCE [LARGE SCALE GENOMIC DNA]</scope>
    <source>
        <strain evidence="5 6">AGMB00274</strain>
    </source>
</reference>
<accession>A0ABT0C2Q7</accession>
<dbReference type="SMART" id="SM00990">
    <property type="entry name" value="VRR_NUC"/>
    <property type="match status" value="1"/>
</dbReference>
<name>A0ABT0C2Q7_9BACT</name>
<dbReference type="Proteomes" id="UP001165444">
    <property type="component" value="Unassembled WGS sequence"/>
</dbReference>
<evidence type="ECO:0000313" key="5">
    <source>
        <dbReference type="EMBL" id="MCJ2381281.1"/>
    </source>
</evidence>
<sequence>MLNIESRIQQGCVRWFRLQYPEYAGLLYAIPNGGKRNAVTGAILKAEGALAGVADIFLSVPNRFYHGLYIEMKKPKGRQQESQKQFQQAVESQGYKYSLCYSLDEFMELVKMYLKDKE</sequence>